<organism evidence="2 3">
    <name type="scientific">Paramuricea clavata</name>
    <name type="common">Red gorgonian</name>
    <name type="synonym">Violescent sea-whip</name>
    <dbReference type="NCBI Taxonomy" id="317549"/>
    <lineage>
        <taxon>Eukaryota</taxon>
        <taxon>Metazoa</taxon>
        <taxon>Cnidaria</taxon>
        <taxon>Anthozoa</taxon>
        <taxon>Octocorallia</taxon>
        <taxon>Malacalcyonacea</taxon>
        <taxon>Plexauridae</taxon>
        <taxon>Paramuricea</taxon>
    </lineage>
</organism>
<keyword evidence="1" id="KW-1015">Disulfide bond</keyword>
<keyword evidence="3" id="KW-1185">Reference proteome</keyword>
<accession>A0A7D9IEJ2</accession>
<gene>
    <name evidence="2" type="ORF">PACLA_8A080469</name>
</gene>
<dbReference type="Gene3D" id="1.20.245.10">
    <property type="entry name" value="Lipoxygenase-1, Domain 5"/>
    <property type="match status" value="1"/>
</dbReference>
<dbReference type="SUPFAM" id="SSF57196">
    <property type="entry name" value="EGF/Laminin"/>
    <property type="match status" value="1"/>
</dbReference>
<dbReference type="Gene3D" id="3.10.450.60">
    <property type="match status" value="1"/>
</dbReference>
<dbReference type="SMART" id="SM00181">
    <property type="entry name" value="EGF"/>
    <property type="match status" value="1"/>
</dbReference>
<proteinExistence type="predicted"/>
<keyword evidence="1" id="KW-0245">EGF-like domain</keyword>
<dbReference type="CDD" id="cd00054">
    <property type="entry name" value="EGF_CA"/>
    <property type="match status" value="1"/>
</dbReference>
<evidence type="ECO:0000313" key="3">
    <source>
        <dbReference type="Proteomes" id="UP001152795"/>
    </source>
</evidence>
<name>A0A7D9IEJ2_PARCT</name>
<dbReference type="GO" id="GO:0016702">
    <property type="term" value="F:oxidoreductase activity, acting on single donors with incorporation of molecular oxygen, incorporation of two atoms of oxygen"/>
    <property type="evidence" value="ECO:0007669"/>
    <property type="project" value="InterPro"/>
</dbReference>
<dbReference type="Pfam" id="PF00008">
    <property type="entry name" value="EGF"/>
    <property type="match status" value="1"/>
</dbReference>
<sequence>MKRCLLVQFLLVVCMSMWFSEANLGNLLKDKEKLTNSVEDETVRNKNKDVCHKNPCLHHGRCFLDENYIDGYFCKCQKNYKGVTCQQLQCNMCLLKYASPQCRVKRIADHEKRKKAFSLMSSKRFIRRMRFTALSVPQMSVRSYKAFIKEASTNPFTIEWYMKMQDTINANSNAHAHFTLQDKKFHDQPTLKDLSTIFEYFYKQHRTKSAMSVLRQTPSVEANFFKDRAFVDQRFAGANVWQIHRVTNRKDGRGLDWEYLKSKLNKHFDWNAAMNGILGTKDERAIDVAIEANKLLVAWYPELEGVALNKVQLKDKRLINQTTIKFTAPITMFIMKDNGDSEEIETLAIQADAIPEARVFVPADGQEWFFAKSLVQRADFNVLQIVHKRLKSNLFMEPFCLLMERTFSEFHPIYDMLQYHCRATLETNKLHDMKFNGPMGPLTNLLSVDYSTSIEIINKNFKELTMDNVDLAADMKKRGLDEENIVPYYPYRDDGRLITESIKTFVSGFVDLYYLTDSDVNEDKELQHWADLASVEGNQTASSRGMVKKFPSKFTNKQSLKDVLSKLLWLASGYHAAVTFPQLEYAGFLPNAPYRLFADVDNNDIFSNLMFGNKVKALDQIEFTSNIATSHLDKLFDYGSKLQDEKARKYVKHFAATDLVMVTKKMAFANAIRVKSGHLPYPYLLPDFITNSIST</sequence>
<dbReference type="PROSITE" id="PS00022">
    <property type="entry name" value="EGF_1"/>
    <property type="match status" value="1"/>
</dbReference>
<reference evidence="2" key="1">
    <citation type="submission" date="2020-04" db="EMBL/GenBank/DDBJ databases">
        <authorList>
            <person name="Alioto T."/>
            <person name="Alioto T."/>
            <person name="Gomez Garrido J."/>
        </authorList>
    </citation>
    <scope>NUCLEOTIDE SEQUENCE</scope>
    <source>
        <strain evidence="2">A484AB</strain>
    </source>
</reference>
<dbReference type="Pfam" id="PF00305">
    <property type="entry name" value="Lipoxygenase"/>
    <property type="match status" value="1"/>
</dbReference>
<dbReference type="InterPro" id="IPR000742">
    <property type="entry name" value="EGF"/>
</dbReference>
<protein>
    <submittedName>
        <fullName evidence="2">Arachidonate 5-lipoxygenase-like</fullName>
    </submittedName>
</protein>
<dbReference type="InterPro" id="IPR036226">
    <property type="entry name" value="LipOase_C_sf"/>
</dbReference>
<dbReference type="OrthoDB" id="407298at2759"/>
<dbReference type="GO" id="GO:0046872">
    <property type="term" value="F:metal ion binding"/>
    <property type="evidence" value="ECO:0007669"/>
    <property type="project" value="InterPro"/>
</dbReference>
<dbReference type="InterPro" id="IPR013819">
    <property type="entry name" value="LipOase_C"/>
</dbReference>
<dbReference type="Proteomes" id="UP001152795">
    <property type="component" value="Unassembled WGS sequence"/>
</dbReference>
<comment type="caution">
    <text evidence="1">Lacks conserved residue(s) required for the propagation of feature annotation.</text>
</comment>
<comment type="caution">
    <text evidence="2">The sequence shown here is derived from an EMBL/GenBank/DDBJ whole genome shotgun (WGS) entry which is preliminary data.</text>
</comment>
<evidence type="ECO:0000313" key="2">
    <source>
        <dbReference type="EMBL" id="CAB4008492.1"/>
    </source>
</evidence>
<dbReference type="SUPFAM" id="SSF48484">
    <property type="entry name" value="Lipoxigenase"/>
    <property type="match status" value="1"/>
</dbReference>
<evidence type="ECO:0000256" key="1">
    <source>
        <dbReference type="PROSITE-ProRule" id="PRU00076"/>
    </source>
</evidence>
<dbReference type="EMBL" id="CACRXK020006140">
    <property type="protein sequence ID" value="CAB4008492.1"/>
    <property type="molecule type" value="Genomic_DNA"/>
</dbReference>
<dbReference type="PANTHER" id="PTHR11771">
    <property type="entry name" value="LIPOXYGENASE"/>
    <property type="match status" value="1"/>
</dbReference>
<dbReference type="InterPro" id="IPR000907">
    <property type="entry name" value="LipOase"/>
</dbReference>
<dbReference type="AlphaFoldDB" id="A0A7D9IEJ2"/>
<dbReference type="Gene3D" id="2.10.25.10">
    <property type="entry name" value="Laminin"/>
    <property type="match status" value="1"/>
</dbReference>
<dbReference type="PROSITE" id="PS50026">
    <property type="entry name" value="EGF_3"/>
    <property type="match status" value="1"/>
</dbReference>
<dbReference type="PROSITE" id="PS51393">
    <property type="entry name" value="LIPOXYGENASE_3"/>
    <property type="match status" value="1"/>
</dbReference>
<feature type="disulfide bond" evidence="1">
    <location>
        <begin position="76"/>
        <end position="85"/>
    </location>
</feature>
<dbReference type="GO" id="GO:0034440">
    <property type="term" value="P:lipid oxidation"/>
    <property type="evidence" value="ECO:0007669"/>
    <property type="project" value="InterPro"/>
</dbReference>